<organism evidence="17 18">
    <name type="scientific">Austropuccinia psidii MF-1</name>
    <dbReference type="NCBI Taxonomy" id="1389203"/>
    <lineage>
        <taxon>Eukaryota</taxon>
        <taxon>Fungi</taxon>
        <taxon>Dikarya</taxon>
        <taxon>Basidiomycota</taxon>
        <taxon>Pucciniomycotina</taxon>
        <taxon>Pucciniomycetes</taxon>
        <taxon>Pucciniales</taxon>
        <taxon>Sphaerophragmiaceae</taxon>
        <taxon>Austropuccinia</taxon>
    </lineage>
</organism>
<dbReference type="InterPro" id="IPR001584">
    <property type="entry name" value="Integrase_cat-core"/>
</dbReference>
<keyword evidence="15" id="KW-0812">Transmembrane</keyword>
<evidence type="ECO:0000256" key="1">
    <source>
        <dbReference type="ARBA" id="ARBA00022578"/>
    </source>
</evidence>
<evidence type="ECO:0000256" key="10">
    <source>
        <dbReference type="ARBA" id="ARBA00022918"/>
    </source>
</evidence>
<dbReference type="GO" id="GO:0003964">
    <property type="term" value="F:RNA-directed DNA polymerase activity"/>
    <property type="evidence" value="ECO:0007669"/>
    <property type="project" value="UniProtKB-KW"/>
</dbReference>
<dbReference type="InterPro" id="IPR012337">
    <property type="entry name" value="RNaseH-like_sf"/>
</dbReference>
<dbReference type="PROSITE" id="PS50994">
    <property type="entry name" value="INTEGRASE"/>
    <property type="match status" value="1"/>
</dbReference>
<evidence type="ECO:0000256" key="9">
    <source>
        <dbReference type="ARBA" id="ARBA00022908"/>
    </source>
</evidence>
<proteinExistence type="predicted"/>
<dbReference type="SUPFAM" id="SSF53098">
    <property type="entry name" value="Ribonuclease H-like"/>
    <property type="match status" value="1"/>
</dbReference>
<feature type="transmembrane region" description="Helical" evidence="15">
    <location>
        <begin position="41"/>
        <end position="60"/>
    </location>
</feature>
<evidence type="ECO:0000256" key="2">
    <source>
        <dbReference type="ARBA" id="ARBA00022695"/>
    </source>
</evidence>
<keyword evidence="15" id="KW-0472">Membrane</keyword>
<name>A0A9Q3ESX8_9BASI</name>
<evidence type="ECO:0000256" key="5">
    <source>
        <dbReference type="ARBA" id="ARBA00022759"/>
    </source>
</evidence>
<reference evidence="17" key="1">
    <citation type="submission" date="2021-03" db="EMBL/GenBank/DDBJ databases">
        <title>Draft genome sequence of rust myrtle Austropuccinia psidii MF-1, a brazilian biotype.</title>
        <authorList>
            <person name="Quecine M.C."/>
            <person name="Pachon D.M.R."/>
            <person name="Bonatelli M.L."/>
            <person name="Correr F.H."/>
            <person name="Franceschini L.M."/>
            <person name="Leite T.F."/>
            <person name="Margarido G.R.A."/>
            <person name="Almeida C.A."/>
            <person name="Ferrarezi J.A."/>
            <person name="Labate C.A."/>
        </authorList>
    </citation>
    <scope>NUCLEOTIDE SEQUENCE</scope>
    <source>
        <strain evidence="17">MF-1</strain>
    </source>
</reference>
<keyword evidence="12" id="KW-0233">DNA recombination</keyword>
<keyword evidence="15" id="KW-1133">Transmembrane helix</keyword>
<keyword evidence="9" id="KW-0229">DNA integration</keyword>
<keyword evidence="8" id="KW-0694">RNA-binding</keyword>
<keyword evidence="18" id="KW-1185">Reference proteome</keyword>
<evidence type="ECO:0000256" key="8">
    <source>
        <dbReference type="ARBA" id="ARBA00022884"/>
    </source>
</evidence>
<gene>
    <name evidence="17" type="ORF">O181_064315</name>
</gene>
<dbReference type="InterPro" id="IPR036397">
    <property type="entry name" value="RNaseH_sf"/>
</dbReference>
<dbReference type="GO" id="GO:0003723">
    <property type="term" value="F:RNA binding"/>
    <property type="evidence" value="ECO:0007669"/>
    <property type="project" value="UniProtKB-KW"/>
</dbReference>
<comment type="catalytic activity">
    <reaction evidence="13">
        <text>DNA(n) + a 2'-deoxyribonucleoside 5'-triphosphate = DNA(n+1) + diphosphate</text>
        <dbReference type="Rhea" id="RHEA:22508"/>
        <dbReference type="Rhea" id="RHEA-COMP:17339"/>
        <dbReference type="Rhea" id="RHEA-COMP:17340"/>
        <dbReference type="ChEBI" id="CHEBI:33019"/>
        <dbReference type="ChEBI" id="CHEBI:61560"/>
        <dbReference type="ChEBI" id="CHEBI:173112"/>
        <dbReference type="EC" id="2.7.7.49"/>
    </reaction>
</comment>
<dbReference type="GO" id="GO:0005634">
    <property type="term" value="C:nucleus"/>
    <property type="evidence" value="ECO:0007669"/>
    <property type="project" value="UniProtKB-ARBA"/>
</dbReference>
<dbReference type="GO" id="GO:0006310">
    <property type="term" value="P:DNA recombination"/>
    <property type="evidence" value="ECO:0007669"/>
    <property type="project" value="UniProtKB-KW"/>
</dbReference>
<evidence type="ECO:0000256" key="13">
    <source>
        <dbReference type="ARBA" id="ARBA00048173"/>
    </source>
</evidence>
<dbReference type="AlphaFoldDB" id="A0A9Q3ESX8"/>
<keyword evidence="5" id="KW-0255">Endonuclease</keyword>
<dbReference type="Proteomes" id="UP000765509">
    <property type="component" value="Unassembled WGS sequence"/>
</dbReference>
<evidence type="ECO:0000256" key="6">
    <source>
        <dbReference type="ARBA" id="ARBA00022801"/>
    </source>
</evidence>
<feature type="domain" description="Integrase catalytic" evidence="16">
    <location>
        <begin position="71"/>
        <end position="166"/>
    </location>
</feature>
<comment type="catalytic activity">
    <reaction evidence="14">
        <text>DNA(n) + a 2'-deoxyribonucleoside 5'-triphosphate = DNA(n+1) + diphosphate</text>
        <dbReference type="Rhea" id="RHEA:22508"/>
        <dbReference type="Rhea" id="RHEA-COMP:17339"/>
        <dbReference type="Rhea" id="RHEA-COMP:17340"/>
        <dbReference type="ChEBI" id="CHEBI:33019"/>
        <dbReference type="ChEBI" id="CHEBI:61560"/>
        <dbReference type="ChEBI" id="CHEBI:173112"/>
        <dbReference type="EC" id="2.7.7.7"/>
    </reaction>
</comment>
<dbReference type="GO" id="GO:0003887">
    <property type="term" value="F:DNA-directed DNA polymerase activity"/>
    <property type="evidence" value="ECO:0007669"/>
    <property type="project" value="UniProtKB-KW"/>
</dbReference>
<dbReference type="GO" id="GO:0015074">
    <property type="term" value="P:DNA integration"/>
    <property type="evidence" value="ECO:0007669"/>
    <property type="project" value="UniProtKB-KW"/>
</dbReference>
<evidence type="ECO:0000256" key="15">
    <source>
        <dbReference type="SAM" id="Phobius"/>
    </source>
</evidence>
<keyword evidence="11" id="KW-0239">DNA-directed DNA polymerase</keyword>
<comment type="caution">
    <text evidence="17">The sequence shown here is derived from an EMBL/GenBank/DDBJ whole genome shotgun (WGS) entry which is preliminary data.</text>
</comment>
<dbReference type="PANTHER" id="PTHR42648">
    <property type="entry name" value="TRANSPOSASE, PUTATIVE-RELATED"/>
    <property type="match status" value="1"/>
</dbReference>
<keyword evidence="3" id="KW-0540">Nuclease</keyword>
<evidence type="ECO:0000313" key="18">
    <source>
        <dbReference type="Proteomes" id="UP000765509"/>
    </source>
</evidence>
<evidence type="ECO:0000256" key="4">
    <source>
        <dbReference type="ARBA" id="ARBA00022723"/>
    </source>
</evidence>
<accession>A0A9Q3ESX8</accession>
<evidence type="ECO:0000256" key="7">
    <source>
        <dbReference type="ARBA" id="ARBA00022842"/>
    </source>
</evidence>
<dbReference type="GO" id="GO:0032196">
    <property type="term" value="P:transposition"/>
    <property type="evidence" value="ECO:0007669"/>
    <property type="project" value="UniProtKB-KW"/>
</dbReference>
<evidence type="ECO:0000256" key="11">
    <source>
        <dbReference type="ARBA" id="ARBA00022932"/>
    </source>
</evidence>
<keyword evidence="2" id="KW-0548">Nucleotidyltransferase</keyword>
<keyword evidence="4" id="KW-0479">Metal-binding</keyword>
<keyword evidence="11" id="KW-0808">Transferase</keyword>
<dbReference type="PANTHER" id="PTHR42648:SF11">
    <property type="entry name" value="TRANSPOSON TY4-P GAG-POL POLYPROTEIN"/>
    <property type="match status" value="1"/>
</dbReference>
<keyword evidence="7" id="KW-0460">Magnesium</keyword>
<sequence length="170" mass="19041">MGLPTNSLSCQTFLTSKSHQLPSNDHFDPVHHPLDCVHIDLVGLISPMSFSGFCYFLTLVDQAKSFKMVKFLKNKGGEFLNQHFAKLSEVEGFTHVLSPAETPQQYGFAERSNRTILDKARYLLGGSGLPNSYWAEAINTSTFLCNIIPTPSQHNNSPHVLWHNTPPRIK</sequence>
<keyword evidence="1" id="KW-0815">Transposition</keyword>
<dbReference type="EMBL" id="AVOT02031158">
    <property type="protein sequence ID" value="MBW0524600.1"/>
    <property type="molecule type" value="Genomic_DNA"/>
</dbReference>
<dbReference type="GO" id="GO:0046872">
    <property type="term" value="F:metal ion binding"/>
    <property type="evidence" value="ECO:0007669"/>
    <property type="project" value="UniProtKB-KW"/>
</dbReference>
<evidence type="ECO:0000313" key="17">
    <source>
        <dbReference type="EMBL" id="MBW0524600.1"/>
    </source>
</evidence>
<evidence type="ECO:0000256" key="14">
    <source>
        <dbReference type="ARBA" id="ARBA00049244"/>
    </source>
</evidence>
<dbReference type="InterPro" id="IPR039537">
    <property type="entry name" value="Retrotran_Ty1/copia-like"/>
</dbReference>
<dbReference type="GO" id="GO:0004519">
    <property type="term" value="F:endonuclease activity"/>
    <property type="evidence" value="ECO:0007669"/>
    <property type="project" value="UniProtKB-KW"/>
</dbReference>
<keyword evidence="10" id="KW-0695">RNA-directed DNA polymerase</keyword>
<evidence type="ECO:0000256" key="12">
    <source>
        <dbReference type="ARBA" id="ARBA00023172"/>
    </source>
</evidence>
<dbReference type="GO" id="GO:0016787">
    <property type="term" value="F:hydrolase activity"/>
    <property type="evidence" value="ECO:0007669"/>
    <property type="project" value="UniProtKB-KW"/>
</dbReference>
<dbReference type="OrthoDB" id="4924025at2759"/>
<protein>
    <recommendedName>
        <fullName evidence="16">Integrase catalytic domain-containing protein</fullName>
    </recommendedName>
</protein>
<evidence type="ECO:0000259" key="16">
    <source>
        <dbReference type="PROSITE" id="PS50994"/>
    </source>
</evidence>
<dbReference type="Gene3D" id="3.30.420.10">
    <property type="entry name" value="Ribonuclease H-like superfamily/Ribonuclease H"/>
    <property type="match status" value="1"/>
</dbReference>
<evidence type="ECO:0000256" key="3">
    <source>
        <dbReference type="ARBA" id="ARBA00022722"/>
    </source>
</evidence>
<keyword evidence="6" id="KW-0378">Hydrolase</keyword>